<gene>
    <name evidence="4" type="ORF">NCTC13734_02148</name>
</gene>
<feature type="coiled-coil region" evidence="1">
    <location>
        <begin position="3899"/>
        <end position="3926"/>
    </location>
</feature>
<dbReference type="PRINTS" id="PR00507">
    <property type="entry name" value="N12N6MTFRASE"/>
</dbReference>
<organism evidence="4 5">
    <name type="scientific">Streptococcus pneumoniae</name>
    <dbReference type="NCBI Taxonomy" id="1313"/>
    <lineage>
        <taxon>Bacteria</taxon>
        <taxon>Bacillati</taxon>
        <taxon>Bacillota</taxon>
        <taxon>Bacilli</taxon>
        <taxon>Lactobacillales</taxon>
        <taxon>Streptococcaceae</taxon>
        <taxon>Streptococcus</taxon>
    </lineage>
</organism>
<keyword evidence="1" id="KW-0175">Coiled coil</keyword>
<dbReference type="SUPFAM" id="SSF52540">
    <property type="entry name" value="P-loop containing nucleoside triphosphate hydrolases"/>
    <property type="match status" value="2"/>
</dbReference>
<dbReference type="InterPro" id="IPR000330">
    <property type="entry name" value="SNF2_N"/>
</dbReference>
<dbReference type="InterPro" id="IPR054468">
    <property type="entry name" value="NrSPol-like_HBD"/>
</dbReference>
<dbReference type="GO" id="GO:0005524">
    <property type="term" value="F:ATP binding"/>
    <property type="evidence" value="ECO:0007669"/>
    <property type="project" value="InterPro"/>
</dbReference>
<dbReference type="InterPro" id="IPR014001">
    <property type="entry name" value="Helicase_ATP-bd"/>
</dbReference>
<dbReference type="InterPro" id="IPR001650">
    <property type="entry name" value="Helicase_C-like"/>
</dbReference>
<dbReference type="GO" id="GO:0004386">
    <property type="term" value="F:helicase activity"/>
    <property type="evidence" value="ECO:0007669"/>
    <property type="project" value="UniProtKB-KW"/>
</dbReference>
<dbReference type="PANTHER" id="PTHR41313:SF1">
    <property type="entry name" value="DNA METHYLASE ADENINE-SPECIFIC DOMAIN-CONTAINING PROTEIN"/>
    <property type="match status" value="1"/>
</dbReference>
<dbReference type="InterPro" id="IPR027417">
    <property type="entry name" value="P-loop_NTPase"/>
</dbReference>
<dbReference type="Proteomes" id="UP000254854">
    <property type="component" value="Unassembled WGS sequence"/>
</dbReference>
<dbReference type="SMART" id="SM00490">
    <property type="entry name" value="HELICc"/>
    <property type="match status" value="1"/>
</dbReference>
<evidence type="ECO:0000313" key="5">
    <source>
        <dbReference type="Proteomes" id="UP000254854"/>
    </source>
</evidence>
<comment type="caution">
    <text evidence="4">The sequence shown here is derived from an EMBL/GenBank/DDBJ whole genome shotgun (WGS) entry which is preliminary data.</text>
</comment>
<dbReference type="Pfam" id="PF00176">
    <property type="entry name" value="SNF2-rel_dom"/>
    <property type="match status" value="1"/>
</dbReference>
<dbReference type="Pfam" id="PF00271">
    <property type="entry name" value="Helicase_C"/>
    <property type="match status" value="1"/>
</dbReference>
<dbReference type="InterPro" id="IPR052933">
    <property type="entry name" value="DNA_Protect_Modify"/>
</dbReference>
<evidence type="ECO:0000313" key="4">
    <source>
        <dbReference type="EMBL" id="SUN91648.1"/>
    </source>
</evidence>
<dbReference type="PROSITE" id="PS51194">
    <property type="entry name" value="HELICASE_CTER"/>
    <property type="match status" value="1"/>
</dbReference>
<reference evidence="4 5" key="1">
    <citation type="submission" date="2018-06" db="EMBL/GenBank/DDBJ databases">
        <authorList>
            <consortium name="Pathogen Informatics"/>
            <person name="Doyle S."/>
        </authorList>
    </citation>
    <scope>NUCLEOTIDE SEQUENCE [LARGE SCALE GENOMIC DNA]</scope>
    <source>
        <strain evidence="4 5">NCTC13734</strain>
    </source>
</reference>
<feature type="region of interest" description="Disordered" evidence="2">
    <location>
        <begin position="604"/>
        <end position="765"/>
    </location>
</feature>
<feature type="coiled-coil region" evidence="1">
    <location>
        <begin position="3518"/>
        <end position="3545"/>
    </location>
</feature>
<dbReference type="SUPFAM" id="SSF53335">
    <property type="entry name" value="S-adenosyl-L-methionine-dependent methyltransferases"/>
    <property type="match status" value="1"/>
</dbReference>
<evidence type="ECO:0000256" key="2">
    <source>
        <dbReference type="SAM" id="MobiDB-lite"/>
    </source>
</evidence>
<feature type="compositionally biased region" description="Basic and acidic residues" evidence="2">
    <location>
        <begin position="741"/>
        <end position="765"/>
    </location>
</feature>
<feature type="compositionally biased region" description="Polar residues" evidence="2">
    <location>
        <begin position="674"/>
        <end position="685"/>
    </location>
</feature>
<accession>A0AAX2LCJ2</accession>
<feature type="region of interest" description="Disordered" evidence="2">
    <location>
        <begin position="1135"/>
        <end position="1161"/>
    </location>
</feature>
<dbReference type="Gene3D" id="3.40.50.150">
    <property type="entry name" value="Vaccinia Virus protein VP39"/>
    <property type="match status" value="1"/>
</dbReference>
<dbReference type="PANTHER" id="PTHR41313">
    <property type="entry name" value="ADENINE-SPECIFIC METHYLTRANSFERASE"/>
    <property type="match status" value="1"/>
</dbReference>
<dbReference type="Pfam" id="PF22763">
    <property type="entry name" value="NrS1-1_pol-like_HBD"/>
    <property type="match status" value="1"/>
</dbReference>
<feature type="compositionally biased region" description="Basic and acidic residues" evidence="2">
    <location>
        <begin position="604"/>
        <end position="645"/>
    </location>
</feature>
<feature type="compositionally biased region" description="Basic and acidic residues" evidence="2">
    <location>
        <begin position="717"/>
        <end position="728"/>
    </location>
</feature>
<protein>
    <submittedName>
        <fullName evidence="4">Helicase</fullName>
    </submittedName>
</protein>
<feature type="compositionally biased region" description="Polar residues" evidence="2">
    <location>
        <begin position="702"/>
        <end position="713"/>
    </location>
</feature>
<evidence type="ECO:0000256" key="1">
    <source>
        <dbReference type="SAM" id="Coils"/>
    </source>
</evidence>
<dbReference type="InterPro" id="IPR029063">
    <property type="entry name" value="SAM-dependent_MTases_sf"/>
</dbReference>
<keyword evidence="4" id="KW-0067">ATP-binding</keyword>
<proteinExistence type="predicted"/>
<dbReference type="SMART" id="SM00487">
    <property type="entry name" value="DEXDc"/>
    <property type="match status" value="1"/>
</dbReference>
<dbReference type="EMBL" id="UHFW01000006">
    <property type="protein sequence ID" value="SUN91648.1"/>
    <property type="molecule type" value="Genomic_DNA"/>
</dbReference>
<name>A0AAX2LCJ2_STREE</name>
<keyword evidence="4" id="KW-0378">Hydrolase</keyword>
<keyword evidence="4" id="KW-0547">Nucleotide-binding</keyword>
<dbReference type="Gene3D" id="3.40.50.300">
    <property type="entry name" value="P-loop containing nucleotide triphosphate hydrolases"/>
    <property type="match status" value="2"/>
</dbReference>
<keyword evidence="4" id="KW-0347">Helicase</keyword>
<feature type="domain" description="Helicase C-terminal" evidence="3">
    <location>
        <begin position="3299"/>
        <end position="3466"/>
    </location>
</feature>
<sequence length="3930" mass="456833">MNDLIKNYENIPDELKREKRWCLYKIISREGKNTKLPIMPNSKPAKSNDKTTWNSYEDCIAALNRNIGDGLGFMLGDGYIGIDIDKVSDDIFVYSMNYHAKSMTADFLRGISTYAELSPSKTGLHFIGKGEVPGERKRYKNLEIYDKDRFFTVTGNVLKDRNRNKVINIDSELKPLYEKYMPKINVINSENKRNQITTFLKDDQDIVEKLFDRGYFSYTGEDLRRIYYGNYESYFNSQSEADFFMLQRLLYYTADVEQAISFMENSGLKREKWYKRRGNTDYIHYIADKAISSINQFYDWRKEELLKDKAEEKRHENKRKKEGDTVPRYEFDEVKQILDFAKEEFRENIDRYETYLKVVGNNYKYPYFNQLSIYTVNEKATACAEYDYWKSIGRNVSRGEKGIPVLDIEREKIKYIFDVSQTVSLNHNISEVKLWKYHNEKHIIALDTLIDTFKEKNSNLIFSTEDKINTLVSLYTRQILNKVLNSLNDETLKENSKVNILHFLEESAKVSVYERMGLRFLGDREKLEMLSRVSSTQDIDRLLAYTSNNVKRILMDIGREISKVEEREKFSEIQKREQTKNYKERYNNVADEINRTTEIIENEKEIKEGGLEDERNRSTGEKGIHSGKRDLYTDRERESIRETGRDLQTGEDGGWIGSVSSEYETAGETELKQTEQIWQSETEISQRGKRGRISDYADGRNPNGSSIGHSGTSGELHGYRRDENERSLGNDSRNAGSGFSEVRRTEEESGHDTYKNGDGTDRLGIDKHHEENKQKIEQDHIRNKGKEVDRASFSFAQNVGIQGRFELAMQQEEIDTVLIHGGNEDNLRLKVLAEYSKGKSMEELADFLQTTFKGGNGYEVRGNNVCAWYGNDGIHLSNDVSSSENPMQIFQWQDAARRIGELIDKGEYATNVEVAEAFSFERKELAEKLWFLKGDFADEVRNSYLPILNGDEKKGYPDKTEELAENLKNPEFRNVLREEYETFLQDYDKNPSVLRFHYHKTKDILQRLQDLEIPRKEFTSNMMKIPEIKGFITEDEMDENLRRGSGISDGKKRIYNFFNENKSLQERAEFLKKEYGTGGHTHALSGARGSGEWHDAKGIKLEKENCKDIFLNWNQAAKRIQNLIESDRYIEKEELTEQTENREDRKENIADRKEPFKEESVSETENGRDYWVVEFNEGLNLIEKDYGGELVTEELLDEIKELDEKIRVHNKTVGEDEYGQMTDEWVGCSKFYFNHIVDGKVEEHFRMDIGDGNEVNQRDFQYLYEQMDISRETEEHNAEDIDNTLKDILEKESMTVVSNEEDYKKLFSYFKDFVYTDGSKFEEFNPFEEDKELSDLARFTFFKNTDGEYRVVYNNADSLMYSSNVDYFLEKIEAEKVGLEDNITGKTREDKVAVKVGNYYAVVEKEKVKDISLEETGLRIYPKENNFEGNIYPLYRGSTFEESTKIDKLFDEIATGMKEVNLTDLNDVFYLENQGLYEISPDKVTEEKGGFDFDVASFNEQFPDYYNDIYVYNRNLKIDDAYQNIAYINRENEIHFNVNLPEEEKAKVLELRDKKEILSALIFKEVKDIGEYQFRPQSEEFILDEKNISEDLLKAPEHITDSIDEKEGYEAELVLDMKNKQLKQNLRYNGYMLSSNLAIQYENYHEMLQNLPYLLDDNHRNVMLTGYINQQIEKANEEKKEQIKESIYQEGMQVKYQGKEYVISEIQDYKTYKTIKLDDNEGYLNGFITGSEIIPFRNESELDLEIVSTTEKLQEQSINEEDLILLDIEDYNKKGLSVLFQNKEYEITGNNFNPFGMSRLQLVSNTEKLMTEVLYTQERPVANLYAKKEFLEQFKLDEKKSEKSVETKQMSLMDILKEKDNLKEKEEISSEKERVPVNIGAKVIYQGEEYTVSAFQYNDVLEKNDLWLNPVSKNNHQIPIVSFSDRKELNEKLIVIDTNLNLGEDKSELLHHSLDVINDKGTVIANQFIVNVDNQNREFTVYSEQNPNNHREFKLSFDYLNGLGKIDGDGNNLKLTKHKQETIDKKLESYDNWKEDRKKREIPGITGSSIISPITDEMFLQMQEHKEKLKEEERYAPDDEYMGSIPPVNYKITGEDEILPPSERLKNNIEAIKVLKEIEERHSHATKEEQDILSKYVGWGGLSDVFDEEKQGQWSKAREFLKENLSQSEYDAARESTLTAFYTPKIVIDSIYQALSNMGFEHGNILEPSMGTGRFLGHLPESMQGSKFYGVELDSISGRIAKKLYPNTNIQIKGFEETTFSNNLFDIAIGNVPFGEYKIADREYEKNNFLIHDFFFAKTLDKVRSGGVVAFITSSGTMDKKNEDVRRYISERVEFLGAIRLPNNTFKGEAGTEVTSDILFLKKRDRLLKLDEDWIKLDTDEKGLSYNKYFVDNPDMVLGNMEEISGRFGIALACVDDGAISLEEKLNIAIKNISGIYEKAQLNEELETETILADDSVKNYSYAVIDDKVYFRENSVMQKVGLNKNDEEKVKGYLEIEKALRQVITYQKEDYSDVEIKEKQGDLNRLYDEFSKKYGILNSKANKKLFREDANYSLLSTLEKLDKEGNFIGKSDVFTKRTIKKAVAITHTDNLTEALILSISQKGKVNFDYMEKLTEKTRGEIIEGLKGEIFLNLDGFDPSDTTPFSSAIDLGDFSRSYVTADEYLSGNIREKIEVIDSYIKNVEYELEQNEQVPNNDTELLKQDNTTLKKELSDLNYQKQKLLEVMPKELEASDITVRLGATWIPEKDYKSFMFHLLKTSASNRWNIDIKYTNFTGEYRVEGKSIDKGNDLANFTYGTSRVSAYKLIEDTLNLRDTNVYDQIVDENGKKTSVLNQKETMLARSKQELIKEEFKNWIFEDVERRERLVKEYNERFNSIRLREYDGSNLSFDGMNPEIKLRVHQQDAIARGLFGGNTLLAHEVGAGKTFEMIGIAMESKRLGMSSKAMFVVPNHIVEQFGREFNELYPAANILCATEKDFTPDKRKRFCSRIATGDYDAVILGHSQFEKIPISKERQEYELQSQIDEIVDFISEYKRDRDQKFTVKQLEKTKKGLEAKLKKLNDDYKKDDVVTFEELGIDKLFVDEAHSFKNLYLFSKMRNVAGITNTDSQKSSDMLMKCRYMDEITNNKGIVFATGTPVSNSMAELYTMQRYLQYDELKKMHLQHFDSWASTFGETVTAIELNPEGNGYRSKTRFAKFYNLPELMNMVKQFMDIKTADVLNLPTPNAHYETIKTKPTEEQKQILETFSERADKVRAKQVDSSVDNMLLITNDGKKMALDQRLINPLLPDDENSKVNACVSNVFSIWDKYRDKKSTQLVFCDMSIPNKDGFNVYDDIKEKLIKMGVPENEVEFIHSAKNNKEKDAIFDKVRKGEVRVLLGSTGKCGAGTNCQDKLIAIHDLDIPWRPADLSQRAGRIVRQGNENRDVHIFRYITENTFDAYLFQTLENKQKYISQIMTSKTPVRVAEDVDEATLNYAEIKALATGNPLIREKMDLDVEVSKLKMLESNFKSNLYKMEDKVVKVYPKEIESLKEKIENLKKDIEKAEPYRDEKIAKTEEYAQTTLENIGENKKETEGKADKETLSKFTSLTLGGRKYTDKKQAGEFLINRIKGIKKSEDFRFEEVKIGEYRNFDLFVYYDSFSNQYKFNLKGEESHYGEFGTDEIGNITRMDNVLDRMPERLEQTLGKLKDTENQLETAKLEIQKKFPQAELLKEKTLRLAEVNHLLDMGQKEDIKDEKNPLLEEVKEELIHFLNKEYDEAHSIEDFDTMFPDLTDIGLAYTTTPDEKHEIQTSLDLINYKMNTYVDNTLIDSFSYIYDPLDASDTKELVQIKTSIELWDFNELVYVNEEKLKEVLGLEIDDEGNFYDPLSKDMDLDGVIDRYDADFRDSNVQNVGDFDKREKSSVVGRLNEYKEQINQTEKRENKAECFEEVR</sequence>
<evidence type="ECO:0000259" key="3">
    <source>
        <dbReference type="PROSITE" id="PS51194"/>
    </source>
</evidence>